<dbReference type="PANTHER" id="PTHR34117">
    <property type="entry name" value="STYLE CELL-CYCLE INHIBITOR 1"/>
    <property type="match status" value="1"/>
</dbReference>
<protein>
    <submittedName>
        <fullName evidence="2">Splicing regulatory glutamine/lysine-rich protein 1</fullName>
    </submittedName>
</protein>
<reference evidence="2" key="2">
    <citation type="submission" date="2023-04" db="EMBL/GenBank/DDBJ databases">
        <authorList>
            <person name="Bruccoleri R.E."/>
            <person name="Oakeley E.J."/>
            <person name="Faust A.-M."/>
            <person name="Dessus-Babus S."/>
            <person name="Altorfer M."/>
            <person name="Burckhardt D."/>
            <person name="Oertli M."/>
            <person name="Naumann U."/>
            <person name="Petersen F."/>
            <person name="Wong J."/>
        </authorList>
    </citation>
    <scope>NUCLEOTIDE SEQUENCE</scope>
    <source>
        <strain evidence="2">GSM-AAB239-AS_SAM_17_03QT</strain>
        <tissue evidence="2">Leaf</tissue>
    </source>
</reference>
<proteinExistence type="predicted"/>
<accession>A0AAX6DLV7</accession>
<feature type="compositionally biased region" description="Basic and acidic residues" evidence="1">
    <location>
        <begin position="65"/>
        <end position="84"/>
    </location>
</feature>
<dbReference type="InterPro" id="IPR044688">
    <property type="entry name" value="SCI-1-like"/>
</dbReference>
<sequence length="173" mass="20665">MGSEGKSRKRRSSPSPSPSPSSQDEEERSRKQRKREERERKSRRDVDVADDDDEKERKRKMKREKKGEESHKHSRTREGKDKKSREKHKHKKYLGPIVELSKDDYFSKNNEFSTWLKEEKGKYFSDLSSEAARDLFSRFIKEWNGQKLKAEYYEGGIASAPRTTHNWKIRQEK</sequence>
<evidence type="ECO:0000256" key="1">
    <source>
        <dbReference type="SAM" id="MobiDB-lite"/>
    </source>
</evidence>
<dbReference type="AlphaFoldDB" id="A0AAX6DLV7"/>
<dbReference type="PANTHER" id="PTHR34117:SF1">
    <property type="entry name" value="STYLE CELL-CYCLE INHIBITOR 1"/>
    <property type="match status" value="1"/>
</dbReference>
<gene>
    <name evidence="2" type="ORF">M6B38_237090</name>
</gene>
<evidence type="ECO:0000313" key="3">
    <source>
        <dbReference type="Proteomes" id="UP001140949"/>
    </source>
</evidence>
<reference evidence="2" key="1">
    <citation type="journal article" date="2023" name="GigaByte">
        <title>Genome assembly of the bearded iris, Iris pallida Lam.</title>
        <authorList>
            <person name="Bruccoleri R.E."/>
            <person name="Oakeley E.J."/>
            <person name="Faust A.M.E."/>
            <person name="Altorfer M."/>
            <person name="Dessus-Babus S."/>
            <person name="Burckhardt D."/>
            <person name="Oertli M."/>
            <person name="Naumann U."/>
            <person name="Petersen F."/>
            <person name="Wong J."/>
        </authorList>
    </citation>
    <scope>NUCLEOTIDE SEQUENCE</scope>
    <source>
        <strain evidence="2">GSM-AAB239-AS_SAM_17_03QT</strain>
    </source>
</reference>
<feature type="region of interest" description="Disordered" evidence="1">
    <location>
        <begin position="1"/>
        <end position="95"/>
    </location>
</feature>
<feature type="compositionally biased region" description="Basic and acidic residues" evidence="1">
    <location>
        <begin position="34"/>
        <end position="47"/>
    </location>
</feature>
<dbReference type="EMBL" id="JANAVB010043418">
    <property type="protein sequence ID" value="KAJ6792731.1"/>
    <property type="molecule type" value="Genomic_DNA"/>
</dbReference>
<keyword evidence="3" id="KW-1185">Reference proteome</keyword>
<dbReference type="Proteomes" id="UP001140949">
    <property type="component" value="Unassembled WGS sequence"/>
</dbReference>
<evidence type="ECO:0000313" key="2">
    <source>
        <dbReference type="EMBL" id="KAJ6792731.1"/>
    </source>
</evidence>
<comment type="caution">
    <text evidence="2">The sequence shown here is derived from an EMBL/GenBank/DDBJ whole genome shotgun (WGS) entry which is preliminary data.</text>
</comment>
<name>A0AAX6DLV7_IRIPA</name>
<organism evidence="2 3">
    <name type="scientific">Iris pallida</name>
    <name type="common">Sweet iris</name>
    <dbReference type="NCBI Taxonomy" id="29817"/>
    <lineage>
        <taxon>Eukaryota</taxon>
        <taxon>Viridiplantae</taxon>
        <taxon>Streptophyta</taxon>
        <taxon>Embryophyta</taxon>
        <taxon>Tracheophyta</taxon>
        <taxon>Spermatophyta</taxon>
        <taxon>Magnoliopsida</taxon>
        <taxon>Liliopsida</taxon>
        <taxon>Asparagales</taxon>
        <taxon>Iridaceae</taxon>
        <taxon>Iridoideae</taxon>
        <taxon>Irideae</taxon>
        <taxon>Iris</taxon>
    </lineage>
</organism>